<dbReference type="Pfam" id="PF00618">
    <property type="entry name" value="RasGEF_N"/>
    <property type="match status" value="1"/>
</dbReference>
<feature type="compositionally biased region" description="Polar residues" evidence="3">
    <location>
        <begin position="584"/>
        <end position="603"/>
    </location>
</feature>
<dbReference type="RefSeq" id="XP_022578774.1">
    <property type="nucleotide sequence ID" value="XM_022726010.1"/>
</dbReference>
<feature type="region of interest" description="Disordered" evidence="3">
    <location>
        <begin position="1397"/>
        <end position="1416"/>
    </location>
</feature>
<dbReference type="InterPro" id="IPR036964">
    <property type="entry name" value="RASGEF_cat_dom_sf"/>
</dbReference>
<feature type="region of interest" description="Disordered" evidence="3">
    <location>
        <begin position="664"/>
        <end position="704"/>
    </location>
</feature>
<feature type="compositionally biased region" description="Basic and acidic residues" evidence="3">
    <location>
        <begin position="143"/>
        <end position="161"/>
    </location>
</feature>
<feature type="domain" description="N-terminal Ras-GEF" evidence="5">
    <location>
        <begin position="368"/>
        <end position="496"/>
    </location>
</feature>
<dbReference type="EMBL" id="KV878348">
    <property type="protein sequence ID" value="OJJ44264.1"/>
    <property type="molecule type" value="Genomic_DNA"/>
</dbReference>
<reference evidence="7" key="1">
    <citation type="journal article" date="2017" name="Genome Biol.">
        <title>Comparative genomics reveals high biological diversity and specific adaptations in the industrially and medically important fungal genus Aspergillus.</title>
        <authorList>
            <person name="de Vries R.P."/>
            <person name="Riley R."/>
            <person name="Wiebenga A."/>
            <person name="Aguilar-Osorio G."/>
            <person name="Amillis S."/>
            <person name="Uchima C.A."/>
            <person name="Anderluh G."/>
            <person name="Asadollahi M."/>
            <person name="Askin M."/>
            <person name="Barry K."/>
            <person name="Battaglia E."/>
            <person name="Bayram O."/>
            <person name="Benocci T."/>
            <person name="Braus-Stromeyer S.A."/>
            <person name="Caldana C."/>
            <person name="Canovas D."/>
            <person name="Cerqueira G.C."/>
            <person name="Chen F."/>
            <person name="Chen W."/>
            <person name="Choi C."/>
            <person name="Clum A."/>
            <person name="Dos Santos R.A."/>
            <person name="Damasio A.R."/>
            <person name="Diallinas G."/>
            <person name="Emri T."/>
            <person name="Fekete E."/>
            <person name="Flipphi M."/>
            <person name="Freyberg S."/>
            <person name="Gallo A."/>
            <person name="Gournas C."/>
            <person name="Habgood R."/>
            <person name="Hainaut M."/>
            <person name="Harispe M.L."/>
            <person name="Henrissat B."/>
            <person name="Hilden K.S."/>
            <person name="Hope R."/>
            <person name="Hossain A."/>
            <person name="Karabika E."/>
            <person name="Karaffa L."/>
            <person name="Karanyi Z."/>
            <person name="Krasevec N."/>
            <person name="Kuo A."/>
            <person name="Kusch H."/>
            <person name="LaButti K."/>
            <person name="Lagendijk E.L."/>
            <person name="Lapidus A."/>
            <person name="Levasseur A."/>
            <person name="Lindquist E."/>
            <person name="Lipzen A."/>
            <person name="Logrieco A.F."/>
            <person name="MacCabe A."/>
            <person name="Maekelae M.R."/>
            <person name="Malavazi I."/>
            <person name="Melin P."/>
            <person name="Meyer V."/>
            <person name="Mielnichuk N."/>
            <person name="Miskei M."/>
            <person name="Molnar A.P."/>
            <person name="Mule G."/>
            <person name="Ngan C.Y."/>
            <person name="Orejas M."/>
            <person name="Orosz E."/>
            <person name="Ouedraogo J.P."/>
            <person name="Overkamp K.M."/>
            <person name="Park H.-S."/>
            <person name="Perrone G."/>
            <person name="Piumi F."/>
            <person name="Punt P.J."/>
            <person name="Ram A.F."/>
            <person name="Ramon A."/>
            <person name="Rauscher S."/>
            <person name="Record E."/>
            <person name="Riano-Pachon D.M."/>
            <person name="Robert V."/>
            <person name="Roehrig J."/>
            <person name="Ruller R."/>
            <person name="Salamov A."/>
            <person name="Salih N.S."/>
            <person name="Samson R.A."/>
            <person name="Sandor E."/>
            <person name="Sanguinetti M."/>
            <person name="Schuetze T."/>
            <person name="Sepcic K."/>
            <person name="Shelest E."/>
            <person name="Sherlock G."/>
            <person name="Sophianopoulou V."/>
            <person name="Squina F.M."/>
            <person name="Sun H."/>
            <person name="Susca A."/>
            <person name="Todd R.B."/>
            <person name="Tsang A."/>
            <person name="Unkles S.E."/>
            <person name="van de Wiele N."/>
            <person name="van Rossen-Uffink D."/>
            <person name="Oliveira J.V."/>
            <person name="Vesth T.C."/>
            <person name="Visser J."/>
            <person name="Yu J.-H."/>
            <person name="Zhou M."/>
            <person name="Andersen M.R."/>
            <person name="Archer D.B."/>
            <person name="Baker S.E."/>
            <person name="Benoit I."/>
            <person name="Brakhage A.A."/>
            <person name="Braus G.H."/>
            <person name="Fischer R."/>
            <person name="Frisvad J.C."/>
            <person name="Goldman G.H."/>
            <person name="Houbraken J."/>
            <person name="Oakley B."/>
            <person name="Pocsi I."/>
            <person name="Scazzocchio C."/>
            <person name="Seiboth B."/>
            <person name="vanKuyk P.A."/>
            <person name="Wortman J."/>
            <person name="Dyer P.S."/>
            <person name="Grigoriev I.V."/>
        </authorList>
    </citation>
    <scope>NUCLEOTIDE SEQUENCE [LARGE SCALE GENOMIC DNA]</scope>
    <source>
        <strain evidence="7">CBS 506.65</strain>
    </source>
</reference>
<dbReference type="STRING" id="1073090.A0A1L9SAS6"/>
<dbReference type="GO" id="GO:0005886">
    <property type="term" value="C:plasma membrane"/>
    <property type="evidence" value="ECO:0007669"/>
    <property type="project" value="TreeGrafter"/>
</dbReference>
<evidence type="ECO:0000256" key="2">
    <source>
        <dbReference type="PROSITE-ProRule" id="PRU00168"/>
    </source>
</evidence>
<organism evidence="6 7">
    <name type="scientific">Penicilliopsis zonata CBS 506.65</name>
    <dbReference type="NCBI Taxonomy" id="1073090"/>
    <lineage>
        <taxon>Eukaryota</taxon>
        <taxon>Fungi</taxon>
        <taxon>Dikarya</taxon>
        <taxon>Ascomycota</taxon>
        <taxon>Pezizomycotina</taxon>
        <taxon>Eurotiomycetes</taxon>
        <taxon>Eurotiomycetidae</taxon>
        <taxon>Eurotiales</taxon>
        <taxon>Aspergillaceae</taxon>
        <taxon>Penicilliopsis</taxon>
    </lineage>
</organism>
<dbReference type="PROSITE" id="PS50009">
    <property type="entry name" value="RASGEF_CAT"/>
    <property type="match status" value="1"/>
</dbReference>
<sequence length="1707" mass="187341">MEPSTSRVGVGRGQPIVGSKEIQNNAKRAAGFKGEVVLGTTLRRAHTVTQGTSLTKRNHHHPVAGRSGRDRTVTSLLRVKDSHELLRQRPLPDAAKSPPREREAKHFTVGNVGHNGRIYLRPVENHPQNDLRPQPFSPVSPQSKDHNLSPLSQDRKHDDPSRWSNSQLSELRPSLLPEDTGDDDAKSILSASDVRSLRRQRAHSFSTVSEHPSSSVGANPPGEFRIVIDRSDDRPRSADGPSSHPNLDVSIPHYALDSPRFNPHGSAIMRSSLHTAAGQMGSSIYSQTNRDSLTPLPGMLPRDSLRPGRPSFAASMLSGTGGIDLSRCSRRISGKSVFYTFKAPVEPSIFEALVSEMDNPAVVRYIPGTKDLSAATPARIVAQISSESFMDYELVSDFFLTFRSYLSPRDLLMLLLARFQWAIGRLQEDGRIIRIRTFAALRHWILNYFLDDFVPNEDIRISFCDTINRMYEEVKAREGGGRSDLKILVDLKRCWHGRCVLYWDVSDLETTQYRPEAAIVPGGSAPPAAQGGARSANWVLQRFSQHIVVQTEPTPGAAGCVDLVLNNVEQDPAVVALHNRKDSSVTAQSVPVSTASGQSAVVTSCSLPSKSPKRRSSPRSSGMAPHPVPLLPIHVPPVPPMGPEPPVISPTIARKHALFAHAHKRSGSFSDSVRDDRSPQAASNAPYGDPSSLKAGGPRSLIRGQLFPPAESYMAMMAPPSPPLPTSVNNSRLDRRSTMNVTTAKSGLGGTSGSGVGVKTIIGSIRRALHQRTGGGQSMSARAVNVPTAPPPPTRGRTSALPANVAFGSELYRGRRATSVPQRPLRIDTLCDQVLKQYRLVTGQLSGQEDPAGGDNPNHNTHFEPSPNSFPEAADSKFLLSRPLPGARILSQVTAGSQSIVIVDDTGLNTPVMSGAVVWPTEEGWGGGPSQQSTAYPGDPSFPSGAASLRPPSHVSTEAADAYTLPIYYDSNGHPQSLYPPGAFSVSSSQRRSYSAERGMFGRKRTSLSLRLRKYASFQSGISRHRLSMQSEKVPSVAEASIESDASEKLSGPTLRRRAGGDLRRMHDGKDSDSQAGRESYPFDLSPRHSFVGSTATGPEDRLSVRQPSLVALPPAPRYSLIRTHSSQHMRPSFEAAIAQFAQIPDDEDGGIESALLKLEGKWKPSNSPAADDSKRQEPEQWLEQQGLNRQDRSSYTDSLPTRRQTFNNSLAYAVSNGRLAAPRPYSDSIAESEESYNSIPLLERGLSDESMKKPDVKHVTPTYAARSRLSGLSSRATSDRVSSNPSFDVVRETESLRCIPRGSTLPVARGGGSYLEGSERCRSELSSDLSVDIIDRQEALATRLSFDTQSLSNSAPEIPPHPLAQPPSPPMTVQHPRSFSSCASPLNPVLFQANPLTPDPSPVHHHHHHHHAGGRNLGRSIEVQQVSSNVLLNSERDCRYQCTQEIYAPTHVPFILACESQVLAQQLTLIEKDALGEIDWRDLVDMRWSNRSPVVQDWVQCLSEEDRRGIDLVVGRFNLMVKWVLSEIVLTQEIQERARTVTKFIHTAVHAKRMCNYATMLQITIALSSTDCSRLRETWALVSAEDRRVFRDLESLIQPVRNFHDLRMEMETANLQEGCIPFVGLYLHDLTYNAQKPAQIASTRDSDPLVNFERYRTAARIVKSLLRLIDASTKYTFEPVPGIIERCLWIGSLSEEQIQARSKVLE</sequence>
<feature type="region of interest" description="Disordered" evidence="3">
    <location>
        <begin position="202"/>
        <end position="224"/>
    </location>
</feature>
<dbReference type="InterPro" id="IPR008937">
    <property type="entry name" value="Ras-like_GEF"/>
</dbReference>
<dbReference type="GO" id="GO:0005085">
    <property type="term" value="F:guanyl-nucleotide exchange factor activity"/>
    <property type="evidence" value="ECO:0007669"/>
    <property type="project" value="UniProtKB-KW"/>
</dbReference>
<dbReference type="VEuPathDB" id="FungiDB:ASPZODRAFT_153743"/>
<feature type="compositionally biased region" description="Basic and acidic residues" evidence="3">
    <location>
        <begin position="67"/>
        <end position="87"/>
    </location>
</feature>
<evidence type="ECO:0000259" key="5">
    <source>
        <dbReference type="PROSITE" id="PS50212"/>
    </source>
</evidence>
<feature type="region of interest" description="Disordered" evidence="3">
    <location>
        <begin position="1038"/>
        <end position="1107"/>
    </location>
</feature>
<feature type="compositionally biased region" description="Pro residues" evidence="3">
    <location>
        <begin position="1358"/>
        <end position="1371"/>
    </location>
</feature>
<evidence type="ECO:0000313" key="7">
    <source>
        <dbReference type="Proteomes" id="UP000184188"/>
    </source>
</evidence>
<dbReference type="CDD" id="cd06224">
    <property type="entry name" value="REM"/>
    <property type="match status" value="1"/>
</dbReference>
<feature type="compositionally biased region" description="Basic residues" evidence="3">
    <location>
        <begin position="1404"/>
        <end position="1414"/>
    </location>
</feature>
<feature type="region of interest" description="Disordered" evidence="3">
    <location>
        <begin position="1161"/>
        <end position="1203"/>
    </location>
</feature>
<feature type="region of interest" description="Disordered" evidence="3">
    <location>
        <begin position="1268"/>
        <end position="1287"/>
    </location>
</feature>
<name>A0A1L9SAS6_9EURO</name>
<evidence type="ECO:0000256" key="1">
    <source>
        <dbReference type="ARBA" id="ARBA00022658"/>
    </source>
</evidence>
<keyword evidence="1 2" id="KW-0344">Guanine-nucleotide releasing factor</keyword>
<dbReference type="Pfam" id="PF00617">
    <property type="entry name" value="RasGEF"/>
    <property type="match status" value="1"/>
</dbReference>
<feature type="domain" description="Ras-GEF" evidence="4">
    <location>
        <begin position="1460"/>
        <end position="1704"/>
    </location>
</feature>
<feature type="region of interest" description="Disordered" evidence="3">
    <location>
        <begin position="125"/>
        <end position="186"/>
    </location>
</feature>
<gene>
    <name evidence="6" type="ORF">ASPZODRAFT_153743</name>
</gene>
<dbReference type="Proteomes" id="UP000184188">
    <property type="component" value="Unassembled WGS sequence"/>
</dbReference>
<dbReference type="PANTHER" id="PTHR23113">
    <property type="entry name" value="GUANINE NUCLEOTIDE EXCHANGE FACTOR"/>
    <property type="match status" value="1"/>
</dbReference>
<evidence type="ECO:0000259" key="4">
    <source>
        <dbReference type="PROSITE" id="PS50009"/>
    </source>
</evidence>
<proteinExistence type="predicted"/>
<dbReference type="OrthoDB" id="10254377at2759"/>
<evidence type="ECO:0000313" key="6">
    <source>
        <dbReference type="EMBL" id="OJJ44264.1"/>
    </source>
</evidence>
<dbReference type="Gene3D" id="1.10.840.10">
    <property type="entry name" value="Ras guanine-nucleotide exchange factors catalytic domain"/>
    <property type="match status" value="1"/>
</dbReference>
<evidence type="ECO:0000256" key="3">
    <source>
        <dbReference type="SAM" id="MobiDB-lite"/>
    </source>
</evidence>
<feature type="region of interest" description="Disordered" evidence="3">
    <location>
        <begin position="845"/>
        <end position="865"/>
    </location>
</feature>
<dbReference type="SUPFAM" id="SSF48366">
    <property type="entry name" value="Ras GEF"/>
    <property type="match status" value="1"/>
</dbReference>
<dbReference type="PANTHER" id="PTHR23113:SF363">
    <property type="entry name" value="PROTEIN SON OF SEVENLESS"/>
    <property type="match status" value="1"/>
</dbReference>
<dbReference type="GO" id="GO:0007265">
    <property type="term" value="P:Ras protein signal transduction"/>
    <property type="evidence" value="ECO:0007669"/>
    <property type="project" value="TreeGrafter"/>
</dbReference>
<feature type="compositionally biased region" description="Low complexity" evidence="3">
    <location>
        <begin position="1268"/>
        <end position="1277"/>
    </location>
</feature>
<feature type="region of interest" description="Disordered" evidence="3">
    <location>
        <begin position="581"/>
        <end position="649"/>
    </location>
</feature>
<dbReference type="PROSITE" id="PS50212">
    <property type="entry name" value="RASGEF_NTER"/>
    <property type="match status" value="1"/>
</dbReference>
<evidence type="ECO:0008006" key="8">
    <source>
        <dbReference type="Google" id="ProtNLM"/>
    </source>
</evidence>
<feature type="region of interest" description="Disordered" evidence="3">
    <location>
        <begin position="47"/>
        <end position="113"/>
    </location>
</feature>
<keyword evidence="7" id="KW-1185">Reference proteome</keyword>
<feature type="compositionally biased region" description="Basic and acidic residues" evidence="3">
    <location>
        <begin position="1059"/>
        <end position="1073"/>
    </location>
</feature>
<feature type="compositionally biased region" description="Polar residues" evidence="3">
    <location>
        <begin position="203"/>
        <end position="217"/>
    </location>
</feature>
<dbReference type="InterPro" id="IPR000651">
    <property type="entry name" value="Ras-like_Gua-exchang_fac_N"/>
</dbReference>
<dbReference type="SMART" id="SM00147">
    <property type="entry name" value="RasGEF"/>
    <property type="match status" value="1"/>
</dbReference>
<dbReference type="Gene3D" id="1.20.870.10">
    <property type="entry name" value="Son of sevenless (SoS) protein Chain: S domain 1"/>
    <property type="match status" value="1"/>
</dbReference>
<dbReference type="InterPro" id="IPR001895">
    <property type="entry name" value="RASGEF_cat_dom"/>
</dbReference>
<accession>A0A1L9SAS6</accession>
<feature type="region of interest" description="Disordered" evidence="3">
    <location>
        <begin position="773"/>
        <end position="800"/>
    </location>
</feature>
<protein>
    <recommendedName>
        <fullName evidence="8">Ras-GEF domain-containing protein</fullName>
    </recommendedName>
</protein>
<feature type="region of interest" description="Disordered" evidence="3">
    <location>
        <begin position="1351"/>
        <end position="1379"/>
    </location>
</feature>
<dbReference type="InterPro" id="IPR023578">
    <property type="entry name" value="Ras_GEF_dom_sf"/>
</dbReference>
<feature type="compositionally biased region" description="Pro residues" evidence="3">
    <location>
        <begin position="626"/>
        <end position="648"/>
    </location>
</feature>
<dbReference type="GeneID" id="34612474"/>
<dbReference type="SMART" id="SM00229">
    <property type="entry name" value="RasGEFN"/>
    <property type="match status" value="1"/>
</dbReference>